<dbReference type="EMBL" id="JAZBJZ010000023">
    <property type="protein sequence ID" value="MEE3716690.1"/>
    <property type="molecule type" value="Genomic_DNA"/>
</dbReference>
<organism evidence="11 12">
    <name type="scientific">Tumidithrix elongata BACA0141</name>
    <dbReference type="NCBI Taxonomy" id="2716417"/>
    <lineage>
        <taxon>Bacteria</taxon>
        <taxon>Bacillati</taxon>
        <taxon>Cyanobacteriota</taxon>
        <taxon>Cyanophyceae</taxon>
        <taxon>Pseudanabaenales</taxon>
        <taxon>Pseudanabaenaceae</taxon>
        <taxon>Tumidithrix</taxon>
        <taxon>Tumidithrix elongata</taxon>
    </lineage>
</organism>
<keyword evidence="4" id="KW-1134">Transmembrane beta strand</keyword>
<dbReference type="GO" id="GO:0098046">
    <property type="term" value="C:type V protein secretion system complex"/>
    <property type="evidence" value="ECO:0007669"/>
    <property type="project" value="TreeGrafter"/>
</dbReference>
<dbReference type="InterPro" id="IPR034746">
    <property type="entry name" value="POTRA"/>
</dbReference>
<dbReference type="Gene3D" id="2.40.160.50">
    <property type="entry name" value="membrane protein fhac: a member of the omp85/tpsb transporter family"/>
    <property type="match status" value="1"/>
</dbReference>
<evidence type="ECO:0000313" key="11">
    <source>
        <dbReference type="EMBL" id="MEE3716690.1"/>
    </source>
</evidence>
<dbReference type="InterPro" id="IPR051544">
    <property type="entry name" value="TPS_OM_transporter"/>
</dbReference>
<keyword evidence="8" id="KW-0998">Cell outer membrane</keyword>
<dbReference type="Pfam" id="PF03865">
    <property type="entry name" value="ShlB"/>
    <property type="match status" value="1"/>
</dbReference>
<accession>A0AAW9PRN6</accession>
<evidence type="ECO:0000256" key="9">
    <source>
        <dbReference type="SAM" id="SignalP"/>
    </source>
</evidence>
<evidence type="ECO:0000256" key="8">
    <source>
        <dbReference type="ARBA" id="ARBA00023237"/>
    </source>
</evidence>
<dbReference type="PANTHER" id="PTHR34597:SF6">
    <property type="entry name" value="BLR6126 PROTEIN"/>
    <property type="match status" value="1"/>
</dbReference>
<reference evidence="11" key="1">
    <citation type="submission" date="2024-01" db="EMBL/GenBank/DDBJ databases">
        <title>Bank of Algae and Cyanobacteria of the Azores (BACA) strain genomes.</title>
        <authorList>
            <person name="Luz R."/>
            <person name="Cordeiro R."/>
            <person name="Fonseca A."/>
            <person name="Goncalves V."/>
        </authorList>
    </citation>
    <scope>NUCLEOTIDE SEQUENCE</scope>
    <source>
        <strain evidence="11">BACA0141</strain>
    </source>
</reference>
<dbReference type="PANTHER" id="PTHR34597">
    <property type="entry name" value="SLR1661 PROTEIN"/>
    <property type="match status" value="1"/>
</dbReference>
<evidence type="ECO:0000256" key="7">
    <source>
        <dbReference type="ARBA" id="ARBA00023136"/>
    </source>
</evidence>
<comment type="caution">
    <text evidence="11">The sequence shown here is derived from an EMBL/GenBank/DDBJ whole genome shotgun (WGS) entry which is preliminary data.</text>
</comment>
<gene>
    <name evidence="11" type="ORF">V2H45_08030</name>
</gene>
<evidence type="ECO:0000256" key="6">
    <source>
        <dbReference type="ARBA" id="ARBA00022927"/>
    </source>
</evidence>
<dbReference type="RefSeq" id="WP_330483120.1">
    <property type="nucleotide sequence ID" value="NZ_JAZBJZ010000023.1"/>
</dbReference>
<dbReference type="Pfam" id="PF08479">
    <property type="entry name" value="POTRA_2"/>
    <property type="match status" value="1"/>
</dbReference>
<dbReference type="Gene3D" id="3.10.20.310">
    <property type="entry name" value="membrane protein fhac"/>
    <property type="match status" value="1"/>
</dbReference>
<dbReference type="InterPro" id="IPR005565">
    <property type="entry name" value="Hemolysn_activator_HlyB_C"/>
</dbReference>
<evidence type="ECO:0000256" key="4">
    <source>
        <dbReference type="ARBA" id="ARBA00022452"/>
    </source>
</evidence>
<evidence type="ECO:0000256" key="5">
    <source>
        <dbReference type="ARBA" id="ARBA00022692"/>
    </source>
</evidence>
<keyword evidence="6" id="KW-0653">Protein transport</keyword>
<keyword evidence="12" id="KW-1185">Reference proteome</keyword>
<keyword evidence="3" id="KW-0813">Transport</keyword>
<evidence type="ECO:0000256" key="1">
    <source>
        <dbReference type="ARBA" id="ARBA00004442"/>
    </source>
</evidence>
<name>A0AAW9PRN6_9CYAN</name>
<evidence type="ECO:0000313" key="12">
    <source>
        <dbReference type="Proteomes" id="UP001333818"/>
    </source>
</evidence>
<proteinExistence type="inferred from homology"/>
<dbReference type="AlphaFoldDB" id="A0AAW9PRN6"/>
<evidence type="ECO:0000259" key="10">
    <source>
        <dbReference type="PROSITE" id="PS51779"/>
    </source>
</evidence>
<feature type="domain" description="POTRA" evidence="10">
    <location>
        <begin position="39"/>
        <end position="116"/>
    </location>
</feature>
<comment type="subcellular location">
    <subcellularLocation>
        <location evidence="1">Cell outer membrane</location>
    </subcellularLocation>
</comment>
<feature type="signal peptide" evidence="9">
    <location>
        <begin position="1"/>
        <end position="23"/>
    </location>
</feature>
<sequence length="528" mass="57812">MKLDKLWLLFFAAQINFATVVSAQNIPPNPPAIAPEVAVTVRKIEVLGSTVFSQQELQQEVASFLGKSSTTQDLLAIRAAITDLYTRNGYLTSGAFLPAQNQDFTKGIVRVQVVEGELERIDIIGLSHLQEDYARSRLTQAGTRPVNIRSLESSLQLLQINPLFSSVKAELKAGSSVGRNILTVQLSEANPWIGSLTLANIESPSVGDTGLYGTVATRNLSGLGDLLRIDLGGTEGTRRYGVRYELPITAQSDLLLRYDWDSSRIIEPPFSSLGINSRSQTASIGYRHFLWRDPNSELSLGLALDLRESQTFLLDDIPFSFSVGSENGRSAVSVLRFSQSWSERTTNRVLDARSQFNFGLGIFGATVNDSGTDGRFFSWQGQFQWVQALGKDFISIVRLGTQLTDNSLLPLEQFGIGGSETVRGYRQNLGVGDSGVLGTVEFRIPLLRDRALGLVQIAPFFDIGRVWSSRNSDIPPSTLSSAGIGLHWNPHPNVRVKLEWATPLTSVNNLGSGTQTQSLNFLLQVTGF</sequence>
<keyword evidence="7" id="KW-0472">Membrane</keyword>
<dbReference type="Proteomes" id="UP001333818">
    <property type="component" value="Unassembled WGS sequence"/>
</dbReference>
<evidence type="ECO:0000256" key="2">
    <source>
        <dbReference type="ARBA" id="ARBA00009055"/>
    </source>
</evidence>
<dbReference type="GO" id="GO:0008320">
    <property type="term" value="F:protein transmembrane transporter activity"/>
    <property type="evidence" value="ECO:0007669"/>
    <property type="project" value="TreeGrafter"/>
</dbReference>
<protein>
    <submittedName>
        <fullName evidence="11">ShlB/FhaC/HecB family hemolysin secretion/activation protein</fullName>
    </submittedName>
</protein>
<dbReference type="InterPro" id="IPR013686">
    <property type="entry name" value="Polypept-transport_assoc_ShlB"/>
</dbReference>
<keyword evidence="5" id="KW-0812">Transmembrane</keyword>
<dbReference type="GO" id="GO:0009279">
    <property type="term" value="C:cell outer membrane"/>
    <property type="evidence" value="ECO:0007669"/>
    <property type="project" value="UniProtKB-SubCell"/>
</dbReference>
<feature type="chain" id="PRO_5043835808" evidence="9">
    <location>
        <begin position="24"/>
        <end position="528"/>
    </location>
</feature>
<evidence type="ECO:0000256" key="3">
    <source>
        <dbReference type="ARBA" id="ARBA00022448"/>
    </source>
</evidence>
<keyword evidence="9" id="KW-0732">Signal</keyword>
<comment type="similarity">
    <text evidence="2">Belongs to the TPS (TC 1.B.20) family.</text>
</comment>
<dbReference type="GO" id="GO:0046819">
    <property type="term" value="P:protein secretion by the type V secretion system"/>
    <property type="evidence" value="ECO:0007669"/>
    <property type="project" value="TreeGrafter"/>
</dbReference>
<dbReference type="PROSITE" id="PS51779">
    <property type="entry name" value="POTRA"/>
    <property type="match status" value="1"/>
</dbReference>